<proteinExistence type="predicted"/>
<evidence type="ECO:0000313" key="5">
    <source>
        <dbReference type="Proteomes" id="UP000475532"/>
    </source>
</evidence>
<dbReference type="EMBL" id="JAAGLI010000940">
    <property type="protein sequence ID" value="NEA27551.1"/>
    <property type="molecule type" value="Genomic_DNA"/>
</dbReference>
<dbReference type="SUPFAM" id="SSF53187">
    <property type="entry name" value="Zn-dependent exopeptidases"/>
    <property type="match status" value="1"/>
</dbReference>
<dbReference type="GO" id="GO:0009253">
    <property type="term" value="P:peptidoglycan catabolic process"/>
    <property type="evidence" value="ECO:0007669"/>
    <property type="project" value="InterPro"/>
</dbReference>
<dbReference type="GO" id="GO:0008745">
    <property type="term" value="F:N-acetylmuramoyl-L-alanine amidase activity"/>
    <property type="evidence" value="ECO:0007669"/>
    <property type="project" value="InterPro"/>
</dbReference>
<dbReference type="CDD" id="cd02696">
    <property type="entry name" value="MurNAc-LAA"/>
    <property type="match status" value="1"/>
</dbReference>
<dbReference type="Proteomes" id="UP000475532">
    <property type="component" value="Unassembled WGS sequence"/>
</dbReference>
<evidence type="ECO:0000313" key="4">
    <source>
        <dbReference type="EMBL" id="NEA27551.1"/>
    </source>
</evidence>
<evidence type="ECO:0000256" key="2">
    <source>
        <dbReference type="SAM" id="MobiDB-lite"/>
    </source>
</evidence>
<feature type="region of interest" description="Disordered" evidence="2">
    <location>
        <begin position="38"/>
        <end position="57"/>
    </location>
</feature>
<dbReference type="Gene3D" id="3.40.630.40">
    <property type="entry name" value="Zn-dependent exopeptidases"/>
    <property type="match status" value="1"/>
</dbReference>
<accession>A0A6L9QPW3</accession>
<dbReference type="PANTHER" id="PTHR30404">
    <property type="entry name" value="N-ACETYLMURAMOYL-L-ALANINE AMIDASE"/>
    <property type="match status" value="1"/>
</dbReference>
<dbReference type="AlphaFoldDB" id="A0A6L9QPW3"/>
<dbReference type="InterPro" id="IPR002508">
    <property type="entry name" value="MurNAc-LAA_cat"/>
</dbReference>
<feature type="domain" description="MurNAc-LAA" evidence="3">
    <location>
        <begin position="150"/>
        <end position="273"/>
    </location>
</feature>
<organism evidence="4 5">
    <name type="scientific">Actinomadura bangladeshensis</name>
    <dbReference type="NCBI Taxonomy" id="453573"/>
    <lineage>
        <taxon>Bacteria</taxon>
        <taxon>Bacillati</taxon>
        <taxon>Actinomycetota</taxon>
        <taxon>Actinomycetes</taxon>
        <taxon>Streptosporangiales</taxon>
        <taxon>Thermomonosporaceae</taxon>
        <taxon>Actinomadura</taxon>
    </lineage>
</organism>
<dbReference type="PANTHER" id="PTHR30404:SF0">
    <property type="entry name" value="N-ACETYLMURAMOYL-L-ALANINE AMIDASE AMIC"/>
    <property type="match status" value="1"/>
</dbReference>
<keyword evidence="1" id="KW-0378">Hydrolase</keyword>
<dbReference type="InterPro" id="IPR050695">
    <property type="entry name" value="N-acetylmuramoyl_amidase_3"/>
</dbReference>
<evidence type="ECO:0000259" key="3">
    <source>
        <dbReference type="SMART" id="SM00646"/>
    </source>
</evidence>
<dbReference type="Pfam" id="PF01520">
    <property type="entry name" value="Amidase_3"/>
    <property type="match status" value="1"/>
</dbReference>
<name>A0A6L9QPW3_9ACTN</name>
<sequence length="277" mass="27927">MSSGGGGVVRGLVSAPVTGAAVLCLGLLAACGGGSSDNGDNGGGGSKAPTASGSATKSASAVNGKVIVLDPGHNGGNASHPEEINKQVFVGNGHKPCNTTGTSTPSGYSEHAFTWDVANRLAKVLRNQGAKVTLTRENDTGVGPCITERAAIANRARADAALSIHADGAPASGHGFHVIVPLPVGKNKGIVDQSRHLGLAIRDAYRAGTGMPFATYIGKDGLDQRDDLGGLNLSTVPAAFIECGNMGNPGDAAKMSSAAFRQRMAESLATGFDDYFQ</sequence>
<dbReference type="GO" id="GO:0030288">
    <property type="term" value="C:outer membrane-bounded periplasmic space"/>
    <property type="evidence" value="ECO:0007669"/>
    <property type="project" value="TreeGrafter"/>
</dbReference>
<reference evidence="4 5" key="1">
    <citation type="submission" date="2020-01" db="EMBL/GenBank/DDBJ databases">
        <title>Insect and environment-associated Actinomycetes.</title>
        <authorList>
            <person name="Currrie C."/>
            <person name="Chevrette M."/>
            <person name="Carlson C."/>
            <person name="Stubbendieck R."/>
            <person name="Wendt-Pienkowski E."/>
        </authorList>
    </citation>
    <scope>NUCLEOTIDE SEQUENCE [LARGE SCALE GENOMIC DNA]</scope>
    <source>
        <strain evidence="4 5">SID10258</strain>
    </source>
</reference>
<feature type="compositionally biased region" description="Low complexity" evidence="2">
    <location>
        <begin position="47"/>
        <end position="57"/>
    </location>
</feature>
<evidence type="ECO:0000256" key="1">
    <source>
        <dbReference type="ARBA" id="ARBA00022801"/>
    </source>
</evidence>
<dbReference type="SMART" id="SM00646">
    <property type="entry name" value="Ami_3"/>
    <property type="match status" value="1"/>
</dbReference>
<protein>
    <submittedName>
        <fullName evidence="4">N-acetylmuramoyl-L-alanine amidase</fullName>
    </submittedName>
</protein>
<gene>
    <name evidence="4" type="ORF">G3I70_34395</name>
</gene>
<comment type="caution">
    <text evidence="4">The sequence shown here is derived from an EMBL/GenBank/DDBJ whole genome shotgun (WGS) entry which is preliminary data.</text>
</comment>